<sequence>MGSKGSGISLIGFDEQEKLPTPIRNATIEPIELFQELSSCISFIEQQTKENKVIILITTTVEENILQTFESLTVIEAILILSTIDINVDTLPSKVVGVYSQTEILLRSLSETRDTIEQQINANSIIFNHHTDGTDNLAFYFYYLWKNHTDEQNSTKESLADQARFIFQSNNQIKSYIQQFETSYKSYEVFSWLDKHRHPFPYHLLISNALRSHNQELLSLSRFFLNDLTKRMKPLLTGSNYKQVYFATKLSINFIDQLEQKIKTDIIAFQCFLPVTSSRTNALTEATRLSRRQKMNNVLFKIDITNNTLCASLGETILIDMATPFQIACVTRSASTTNSQQSLTIIKLIALNKDNRDQLFEQFIQQQKKLGKTINDLLQRLSSDISDDEALADEHMTRSEWSQAENIFAHIINPNVRVLNKYGCLLREHLNNLSDALKCHQQALLKATNREHTETLIYLGLVHKNMKQHDEAFKVYSQALQWFENETKRDPVMIARCLIGLGNAQWGRQQLTEAFDYTERALAIRENEIKPKNDFDIAACLGNMSSILHDQGDIQRALSYATRTVDLLNTCGKDDPRLAAVLNNSGAIHMANGDLVKAREYFERALESISNENHPHRKSTLANIARLDTIEKSKQ</sequence>
<dbReference type="PROSITE" id="PS50005">
    <property type="entry name" value="TPR"/>
    <property type="match status" value="2"/>
</dbReference>
<dbReference type="SMART" id="SM00028">
    <property type="entry name" value="TPR"/>
    <property type="match status" value="4"/>
</dbReference>
<keyword evidence="1" id="KW-0677">Repeat</keyword>
<evidence type="ECO:0000313" key="7">
    <source>
        <dbReference type="Proteomes" id="UP000663870"/>
    </source>
</evidence>
<protein>
    <recommendedName>
        <fullName evidence="8">Tetratricopeptide repeat protein</fullName>
    </recommendedName>
</protein>
<keyword evidence="2 3" id="KW-0802">TPR repeat</keyword>
<reference evidence="4" key="1">
    <citation type="submission" date="2021-02" db="EMBL/GenBank/DDBJ databases">
        <authorList>
            <person name="Nowell W R."/>
        </authorList>
    </citation>
    <scope>NUCLEOTIDE SEQUENCE</scope>
</reference>
<dbReference type="Proteomes" id="UP000663870">
    <property type="component" value="Unassembled WGS sequence"/>
</dbReference>
<dbReference type="AlphaFoldDB" id="A0A814L2L1"/>
<dbReference type="Proteomes" id="UP000663854">
    <property type="component" value="Unassembled WGS sequence"/>
</dbReference>
<accession>A0A814L2L1</accession>
<evidence type="ECO:0000256" key="2">
    <source>
        <dbReference type="ARBA" id="ARBA00022803"/>
    </source>
</evidence>
<dbReference type="EMBL" id="CAJNOH010000494">
    <property type="protein sequence ID" value="CAF1057580.1"/>
    <property type="molecule type" value="Genomic_DNA"/>
</dbReference>
<evidence type="ECO:0000313" key="4">
    <source>
        <dbReference type="EMBL" id="CAF1057580.1"/>
    </source>
</evidence>
<dbReference type="InterPro" id="IPR011990">
    <property type="entry name" value="TPR-like_helical_dom_sf"/>
</dbReference>
<evidence type="ECO:0008006" key="8">
    <source>
        <dbReference type="Google" id="ProtNLM"/>
    </source>
</evidence>
<evidence type="ECO:0000256" key="3">
    <source>
        <dbReference type="PROSITE-ProRule" id="PRU00339"/>
    </source>
</evidence>
<dbReference type="PANTHER" id="PTHR45641">
    <property type="entry name" value="TETRATRICOPEPTIDE REPEAT PROTEIN (AFU_ORTHOLOGUE AFUA_6G03870)"/>
    <property type="match status" value="1"/>
</dbReference>
<dbReference type="Pfam" id="PF13181">
    <property type="entry name" value="TPR_8"/>
    <property type="match status" value="1"/>
</dbReference>
<dbReference type="SUPFAM" id="SSF48452">
    <property type="entry name" value="TPR-like"/>
    <property type="match status" value="1"/>
</dbReference>
<evidence type="ECO:0000313" key="6">
    <source>
        <dbReference type="Proteomes" id="UP000663854"/>
    </source>
</evidence>
<dbReference type="Gene3D" id="1.25.40.10">
    <property type="entry name" value="Tetratricopeptide repeat domain"/>
    <property type="match status" value="2"/>
</dbReference>
<feature type="repeat" description="TPR" evidence="3">
    <location>
        <begin position="453"/>
        <end position="486"/>
    </location>
</feature>
<dbReference type="Pfam" id="PF13424">
    <property type="entry name" value="TPR_12"/>
    <property type="match status" value="1"/>
</dbReference>
<comment type="caution">
    <text evidence="4">The sequence shown here is derived from an EMBL/GenBank/DDBJ whole genome shotgun (WGS) entry which is preliminary data.</text>
</comment>
<dbReference type="EMBL" id="CAJNOL010003350">
    <property type="protein sequence ID" value="CAF1559281.1"/>
    <property type="molecule type" value="Genomic_DNA"/>
</dbReference>
<gene>
    <name evidence="5" type="ORF">JXQ802_LOCUS44230</name>
    <name evidence="4" type="ORF">PYM288_LOCUS17474</name>
</gene>
<keyword evidence="7" id="KW-1185">Reference proteome</keyword>
<dbReference type="InterPro" id="IPR019734">
    <property type="entry name" value="TPR_rpt"/>
</dbReference>
<evidence type="ECO:0000256" key="1">
    <source>
        <dbReference type="ARBA" id="ARBA00022737"/>
    </source>
</evidence>
<feature type="repeat" description="TPR" evidence="3">
    <location>
        <begin position="579"/>
        <end position="612"/>
    </location>
</feature>
<name>A0A814L2L1_9BILA</name>
<evidence type="ECO:0000313" key="5">
    <source>
        <dbReference type="EMBL" id="CAF1559281.1"/>
    </source>
</evidence>
<proteinExistence type="predicted"/>
<organism evidence="4 6">
    <name type="scientific">Rotaria sordida</name>
    <dbReference type="NCBI Taxonomy" id="392033"/>
    <lineage>
        <taxon>Eukaryota</taxon>
        <taxon>Metazoa</taxon>
        <taxon>Spiralia</taxon>
        <taxon>Gnathifera</taxon>
        <taxon>Rotifera</taxon>
        <taxon>Eurotatoria</taxon>
        <taxon>Bdelloidea</taxon>
        <taxon>Philodinida</taxon>
        <taxon>Philodinidae</taxon>
        <taxon>Rotaria</taxon>
    </lineage>
</organism>